<evidence type="ECO:0000313" key="5">
    <source>
        <dbReference type="Proteomes" id="UP001146120"/>
    </source>
</evidence>
<feature type="compositionally biased region" description="Basic and acidic residues" evidence="2">
    <location>
        <begin position="340"/>
        <end position="357"/>
    </location>
</feature>
<dbReference type="EMBL" id="DAKRPA010000307">
    <property type="protein sequence ID" value="DAZ93565.1"/>
    <property type="molecule type" value="Genomic_DNA"/>
</dbReference>
<feature type="region of interest" description="Disordered" evidence="2">
    <location>
        <begin position="255"/>
        <end position="372"/>
    </location>
</feature>
<evidence type="ECO:0000313" key="4">
    <source>
        <dbReference type="EMBL" id="DAZ93565.1"/>
    </source>
</evidence>
<dbReference type="Proteomes" id="UP001146120">
    <property type="component" value="Unassembled WGS sequence"/>
</dbReference>
<dbReference type="GO" id="GO:0061630">
    <property type="term" value="F:ubiquitin protein ligase activity"/>
    <property type="evidence" value="ECO:0007669"/>
    <property type="project" value="TreeGrafter"/>
</dbReference>
<reference evidence="4" key="2">
    <citation type="journal article" date="2023" name="Microbiol Resour">
        <title>Decontamination and Annotation of the Draft Genome Sequence of the Oomycete Lagenidium giganteum ARSEF 373.</title>
        <authorList>
            <person name="Morgan W.R."/>
            <person name="Tartar A."/>
        </authorList>
    </citation>
    <scope>NUCLEOTIDE SEQUENCE</scope>
    <source>
        <strain evidence="4">ARSEF 373</strain>
    </source>
</reference>
<dbReference type="SUPFAM" id="SSF50978">
    <property type="entry name" value="WD40 repeat-like"/>
    <property type="match status" value="1"/>
</dbReference>
<dbReference type="GO" id="GO:0008270">
    <property type="term" value="F:zinc ion binding"/>
    <property type="evidence" value="ECO:0007669"/>
    <property type="project" value="UniProtKB-KW"/>
</dbReference>
<evidence type="ECO:0000256" key="1">
    <source>
        <dbReference type="PROSITE-ProRule" id="PRU00175"/>
    </source>
</evidence>
<feature type="compositionally biased region" description="Polar residues" evidence="2">
    <location>
        <begin position="912"/>
        <end position="927"/>
    </location>
</feature>
<dbReference type="Gene3D" id="2.130.10.10">
    <property type="entry name" value="YVTN repeat-like/Quinoprotein amine dehydrogenase"/>
    <property type="match status" value="1"/>
</dbReference>
<feature type="region of interest" description="Disordered" evidence="2">
    <location>
        <begin position="816"/>
        <end position="864"/>
    </location>
</feature>
<feature type="compositionally biased region" description="Polar residues" evidence="2">
    <location>
        <begin position="816"/>
        <end position="826"/>
    </location>
</feature>
<dbReference type="InterPro" id="IPR036322">
    <property type="entry name" value="WD40_repeat_dom_sf"/>
</dbReference>
<feature type="region of interest" description="Disordered" evidence="2">
    <location>
        <begin position="118"/>
        <end position="140"/>
    </location>
</feature>
<dbReference type="PROSITE" id="PS50089">
    <property type="entry name" value="ZF_RING_2"/>
    <property type="match status" value="1"/>
</dbReference>
<feature type="region of interest" description="Disordered" evidence="2">
    <location>
        <begin position="1"/>
        <end position="67"/>
    </location>
</feature>
<keyword evidence="1" id="KW-0862">Zinc</keyword>
<keyword evidence="1" id="KW-0863">Zinc-finger</keyword>
<dbReference type="InterPro" id="IPR015943">
    <property type="entry name" value="WD40/YVTN_repeat-like_dom_sf"/>
</dbReference>
<protein>
    <recommendedName>
        <fullName evidence="3">RING-type domain-containing protein</fullName>
    </recommendedName>
</protein>
<proteinExistence type="predicted"/>
<feature type="compositionally biased region" description="Low complexity" evidence="2">
    <location>
        <begin position="886"/>
        <end position="896"/>
    </location>
</feature>
<gene>
    <name evidence="4" type="ORF">N0F65_009805</name>
</gene>
<feature type="compositionally biased region" description="Low complexity" evidence="2">
    <location>
        <begin position="38"/>
        <end position="50"/>
    </location>
</feature>
<feature type="region of interest" description="Disordered" evidence="2">
    <location>
        <begin position="169"/>
        <end position="239"/>
    </location>
</feature>
<feature type="compositionally biased region" description="Low complexity" evidence="2">
    <location>
        <begin position="227"/>
        <end position="239"/>
    </location>
</feature>
<name>A0AAV2YHU8_9STRA</name>
<keyword evidence="1" id="KW-0479">Metal-binding</keyword>
<dbReference type="GO" id="GO:0016567">
    <property type="term" value="P:protein ubiquitination"/>
    <property type="evidence" value="ECO:0007669"/>
    <property type="project" value="TreeGrafter"/>
</dbReference>
<dbReference type="PANTHER" id="PTHR22696:SF1">
    <property type="entry name" value="E3 UBIQUITIN-PROTEIN LIGASE RNF26"/>
    <property type="match status" value="1"/>
</dbReference>
<feature type="compositionally biased region" description="Polar residues" evidence="2">
    <location>
        <begin position="269"/>
        <end position="280"/>
    </location>
</feature>
<dbReference type="Gene3D" id="3.30.40.10">
    <property type="entry name" value="Zinc/RING finger domain, C3HC4 (zinc finger)"/>
    <property type="match status" value="1"/>
</dbReference>
<organism evidence="4 5">
    <name type="scientific">Lagenidium giganteum</name>
    <dbReference type="NCBI Taxonomy" id="4803"/>
    <lineage>
        <taxon>Eukaryota</taxon>
        <taxon>Sar</taxon>
        <taxon>Stramenopiles</taxon>
        <taxon>Oomycota</taxon>
        <taxon>Peronosporomycetes</taxon>
        <taxon>Pythiales</taxon>
        <taxon>Pythiaceae</taxon>
    </lineage>
</organism>
<feature type="compositionally biased region" description="Low complexity" evidence="2">
    <location>
        <begin position="192"/>
        <end position="203"/>
    </location>
</feature>
<dbReference type="InterPro" id="IPR001841">
    <property type="entry name" value="Znf_RING"/>
</dbReference>
<dbReference type="InterPro" id="IPR013083">
    <property type="entry name" value="Znf_RING/FYVE/PHD"/>
</dbReference>
<dbReference type="PANTHER" id="PTHR22696">
    <property type="entry name" value="E3 UBIQUITIN-PROTEIN LIGASE RNF26"/>
    <property type="match status" value="1"/>
</dbReference>
<dbReference type="AlphaFoldDB" id="A0AAV2YHU8"/>
<keyword evidence="5" id="KW-1185">Reference proteome</keyword>
<evidence type="ECO:0000256" key="2">
    <source>
        <dbReference type="SAM" id="MobiDB-lite"/>
    </source>
</evidence>
<evidence type="ECO:0000259" key="3">
    <source>
        <dbReference type="PROSITE" id="PS50089"/>
    </source>
</evidence>
<feature type="domain" description="RING-type" evidence="3">
    <location>
        <begin position="1067"/>
        <end position="1109"/>
    </location>
</feature>
<accession>A0AAV2YHU8</accession>
<reference evidence="4" key="1">
    <citation type="submission" date="2022-11" db="EMBL/GenBank/DDBJ databases">
        <authorList>
            <person name="Morgan W.R."/>
            <person name="Tartar A."/>
        </authorList>
    </citation>
    <scope>NUCLEOTIDE SEQUENCE</scope>
    <source>
        <strain evidence="4">ARSEF 373</strain>
    </source>
</reference>
<comment type="caution">
    <text evidence="4">The sequence shown here is derived from an EMBL/GenBank/DDBJ whole genome shotgun (WGS) entry which is preliminary data.</text>
</comment>
<dbReference type="Pfam" id="PF13920">
    <property type="entry name" value="zf-C3HC4_3"/>
    <property type="match status" value="1"/>
</dbReference>
<feature type="region of interest" description="Disordered" evidence="2">
    <location>
        <begin position="886"/>
        <end position="927"/>
    </location>
</feature>
<dbReference type="GO" id="GO:0006511">
    <property type="term" value="P:ubiquitin-dependent protein catabolic process"/>
    <property type="evidence" value="ECO:0007669"/>
    <property type="project" value="TreeGrafter"/>
</dbReference>
<sequence length="1119" mass="121681">MSHDTPTPVHPHGPGALSVRTQVNDGATTAGHPPTSSPAPTRTTTPSSSGSGNGSGSGNAAVRQKPMMQLNRTADEARRNALNMEKMVKKNVLASARPGSLKRGLAVVEYFKNRQQQGQEEAAQASPGPLLKKKRDSPAMGGTTIAHQPLVEMPERATKPLLVGKNGGALHTLKPGYSLGVTQRNGTESHRASVSSSSSASAAPHTQIAAKEPQQPRTSPVAPPSAPTASVPSANAPPADRMVERATVVAHEVPGPLHSTAPKLAPKSPFQSFHTKFGQSKNKDGTWRSPVRNTAMPVRSAPQMPSLPTDDHESAPKTTLPPRTPPANADTTTNSTIEAVESRSSDKPVVDVDEKANKSQSQPTAIQKDAAVPKSARALFAAPKAVATKSMCYSTDGIVTSLDVSPDGECIVAALSDGSVRLFEMDSTVPSDRHGYLLGHIDEECNQSMANASLRVKITSDGRNVFVGCRSGPRVVMTINLHGYRNGKDGDEEMDDLQKHFHSHSRLRGFADVTPAVAPAGKVGETQSYYFVCGLGVGNLHLWRYIERASAEPDWVHMCTVNSGSNTAIMAAFAPQGAKLSLCAIAEGRNLRMWTLEHENPDAEDSVHVVKGHVDIRNTKDVVSVHGTFAYGISASGEAYRFSILDPNVRKYFETEQIYHGNAAYKSRRSTIMLESIAASDNGTAVVAISDEGILYYAKDVDENPSNTTMLKVIGRNASRDSHFKSSMKVYHPAVANGLETQPMMAVVTNPQSDQDVSAGFFNVDPIDAVAARWMKPSRSGNCWVCGVRNLCHWQCPPEQQRANDLKRSAPVIEIDNSSPSAVSETPTRKTARRTQAVQSESRAGVASQGFNERPERLSATQAKDAIKSEAAAYLKKMERKAKAKTSASEAAVATAGTPTKPVQSPAKPVAATSTPVTPGSASSDDQNLAQELERYKERYNQIVSEWKRRLTGERQMRRLWKNREAEFNQQLDDALSQLDTALSEVTELRELQKDTEKRYACEKLKAEQQDSVKQRYERLCERMQDKMLQLDEQKRVLEQTTRALLQEVERNVNAAKNTDYVDKSECILCKDKQAVMAVVPCGHLCFCEEDGEVYRRKSPVNVVCPICQRESISLLRIY</sequence>